<proteinExistence type="inferred from homology"/>
<dbReference type="Pfam" id="PF14841">
    <property type="entry name" value="FliG_M"/>
    <property type="match status" value="1"/>
</dbReference>
<dbReference type="Pfam" id="PF14842">
    <property type="entry name" value="FliG_N"/>
    <property type="match status" value="1"/>
</dbReference>
<dbReference type="PIRSF" id="PIRSF003161">
    <property type="entry name" value="FliG"/>
    <property type="match status" value="1"/>
</dbReference>
<dbReference type="EMBL" id="BDOQ01000001">
    <property type="protein sequence ID" value="GBG12562.1"/>
    <property type="molecule type" value="Genomic_DNA"/>
</dbReference>
<evidence type="ECO:0000256" key="7">
    <source>
        <dbReference type="ARBA" id="ARBA00022779"/>
    </source>
</evidence>
<dbReference type="InterPro" id="IPR023087">
    <property type="entry name" value="Flg_Motor_Flig_C"/>
</dbReference>
<dbReference type="InterPro" id="IPR028263">
    <property type="entry name" value="FliG_N"/>
</dbReference>
<dbReference type="AlphaFoldDB" id="A0A2R5F1H8"/>
<dbReference type="NCBIfam" id="TIGR00207">
    <property type="entry name" value="fliG"/>
    <property type="match status" value="1"/>
</dbReference>
<dbReference type="GO" id="GO:0006935">
    <property type="term" value="P:chemotaxis"/>
    <property type="evidence" value="ECO:0007669"/>
    <property type="project" value="UniProtKB-KW"/>
</dbReference>
<dbReference type="FunFam" id="1.10.220.30:FF:000001">
    <property type="entry name" value="Flagellar motor switch protein FliG"/>
    <property type="match status" value="1"/>
</dbReference>
<feature type="domain" description="Flagellar motor switch protein FliG middle" evidence="12">
    <location>
        <begin position="117"/>
        <end position="184"/>
    </location>
</feature>
<protein>
    <recommendedName>
        <fullName evidence="4">Flagellar motor switch protein FliG</fullName>
    </recommendedName>
</protein>
<organism evidence="14 15">
    <name type="scientific">Novimethylophilus kurashikiensis</name>
    <dbReference type="NCBI Taxonomy" id="1825523"/>
    <lineage>
        <taxon>Bacteria</taxon>
        <taxon>Pseudomonadati</taxon>
        <taxon>Pseudomonadota</taxon>
        <taxon>Betaproteobacteria</taxon>
        <taxon>Nitrosomonadales</taxon>
        <taxon>Methylophilaceae</taxon>
        <taxon>Novimethylophilus</taxon>
    </lineage>
</organism>
<keyword evidence="14" id="KW-0282">Flagellum</keyword>
<reference evidence="14 15" key="1">
    <citation type="journal article" date="2018" name="Environ. Microbiol.">
        <title>Isolation and genomic characterization of Novimethylophilus kurashikiensis gen. nov. sp. nov., a new lanthanide-dependent methylotrophic species of Methylophilaceae.</title>
        <authorList>
            <person name="Lv H."/>
            <person name="Sahin N."/>
            <person name="Tani A."/>
        </authorList>
    </citation>
    <scope>NUCLEOTIDE SEQUENCE [LARGE SCALE GENOMIC DNA]</scope>
    <source>
        <strain evidence="14 15">La2-4</strain>
    </source>
</reference>
<dbReference type="GO" id="GO:0009425">
    <property type="term" value="C:bacterial-type flagellum basal body"/>
    <property type="evidence" value="ECO:0007669"/>
    <property type="project" value="UniProtKB-SubCell"/>
</dbReference>
<feature type="domain" description="Flagellar motor switch protein FliG N-terminal" evidence="13">
    <location>
        <begin position="7"/>
        <end position="105"/>
    </location>
</feature>
<dbReference type="InterPro" id="IPR011002">
    <property type="entry name" value="FliG_a-hlx"/>
</dbReference>
<dbReference type="Pfam" id="PF01706">
    <property type="entry name" value="FliG_C"/>
    <property type="match status" value="1"/>
</dbReference>
<dbReference type="GO" id="GO:0071973">
    <property type="term" value="P:bacterial-type flagellum-dependent cell motility"/>
    <property type="evidence" value="ECO:0007669"/>
    <property type="project" value="InterPro"/>
</dbReference>
<keyword evidence="15" id="KW-1185">Reference proteome</keyword>
<evidence type="ECO:0000256" key="10">
    <source>
        <dbReference type="ARBA" id="ARBA00025598"/>
    </source>
</evidence>
<dbReference type="GO" id="GO:0003774">
    <property type="term" value="F:cytoskeletal motor activity"/>
    <property type="evidence" value="ECO:0007669"/>
    <property type="project" value="InterPro"/>
</dbReference>
<dbReference type="PRINTS" id="PR00954">
    <property type="entry name" value="FLGMOTORFLIG"/>
</dbReference>
<feature type="domain" description="Flagellar motor switch protein FliG C-terminal" evidence="11">
    <location>
        <begin position="218"/>
        <end position="324"/>
    </location>
</feature>
<comment type="similarity">
    <text evidence="3">Belongs to the FliG family.</text>
</comment>
<evidence type="ECO:0000259" key="12">
    <source>
        <dbReference type="Pfam" id="PF14841"/>
    </source>
</evidence>
<keyword evidence="7" id="KW-0283">Flagellar rotation</keyword>
<keyword evidence="9" id="KW-0975">Bacterial flagellum</keyword>
<keyword evidence="14" id="KW-0969">Cilium</keyword>
<evidence type="ECO:0000256" key="2">
    <source>
        <dbReference type="ARBA" id="ARBA00004515"/>
    </source>
</evidence>
<comment type="subcellular location">
    <subcellularLocation>
        <location evidence="1">Bacterial flagellum basal body</location>
    </subcellularLocation>
    <subcellularLocation>
        <location evidence="2">Cell inner membrane</location>
        <topology evidence="2">Peripheral membrane protein</topology>
        <orientation evidence="2">Cytoplasmic side</orientation>
    </subcellularLocation>
</comment>
<evidence type="ECO:0000256" key="1">
    <source>
        <dbReference type="ARBA" id="ARBA00004117"/>
    </source>
</evidence>
<evidence type="ECO:0000256" key="3">
    <source>
        <dbReference type="ARBA" id="ARBA00010299"/>
    </source>
</evidence>
<evidence type="ECO:0000256" key="5">
    <source>
        <dbReference type="ARBA" id="ARBA00022475"/>
    </source>
</evidence>
<evidence type="ECO:0000313" key="15">
    <source>
        <dbReference type="Proteomes" id="UP000245081"/>
    </source>
</evidence>
<accession>A0A2R5F1H8</accession>
<gene>
    <name evidence="14" type="primary">fliG</name>
    <name evidence="14" type="ORF">NMK_0093</name>
</gene>
<keyword evidence="5" id="KW-1003">Cell membrane</keyword>
<evidence type="ECO:0000256" key="6">
    <source>
        <dbReference type="ARBA" id="ARBA00022500"/>
    </source>
</evidence>
<dbReference type="PANTHER" id="PTHR30534">
    <property type="entry name" value="FLAGELLAR MOTOR SWITCH PROTEIN FLIG"/>
    <property type="match status" value="1"/>
</dbReference>
<dbReference type="Gene3D" id="1.10.220.30">
    <property type="match status" value="3"/>
</dbReference>
<dbReference type="InterPro" id="IPR032779">
    <property type="entry name" value="FliG_M"/>
</dbReference>
<keyword evidence="14" id="KW-0966">Cell projection</keyword>
<evidence type="ECO:0000313" key="14">
    <source>
        <dbReference type="EMBL" id="GBG12562.1"/>
    </source>
</evidence>
<evidence type="ECO:0000256" key="4">
    <source>
        <dbReference type="ARBA" id="ARBA00021870"/>
    </source>
</evidence>
<evidence type="ECO:0000256" key="9">
    <source>
        <dbReference type="ARBA" id="ARBA00023143"/>
    </source>
</evidence>
<dbReference type="SUPFAM" id="SSF48029">
    <property type="entry name" value="FliG"/>
    <property type="match status" value="2"/>
</dbReference>
<dbReference type="GO" id="GO:0005886">
    <property type="term" value="C:plasma membrane"/>
    <property type="evidence" value="ECO:0007669"/>
    <property type="project" value="UniProtKB-SubCell"/>
</dbReference>
<keyword evidence="6" id="KW-0145">Chemotaxis</keyword>
<dbReference type="InterPro" id="IPR000090">
    <property type="entry name" value="Flg_Motor_Flig"/>
</dbReference>
<dbReference type="PANTHER" id="PTHR30534:SF0">
    <property type="entry name" value="FLAGELLAR MOTOR SWITCH PROTEIN FLIG"/>
    <property type="match status" value="1"/>
</dbReference>
<evidence type="ECO:0000259" key="13">
    <source>
        <dbReference type="Pfam" id="PF14842"/>
    </source>
</evidence>
<dbReference type="Proteomes" id="UP000245081">
    <property type="component" value="Unassembled WGS sequence"/>
</dbReference>
<sequence>MSMDDNGIRKSAILLMSIGEEEAANVLKFLGPKEVQKIGTAMAALANVTHEEIRDTLREFRSETEERTTLGMASDEYIRSVLTKALGDDKAANLIERILQGGDTSGIESLKWMDSASVAELIKNEHPQIIATILVHLDFDQSSEILGHFVERLRNDVMVRIATLDGIQPHALRELNDVLTKLLAGGDHIKKTAMGGVKTAAEILNYMGTQAESSIIGNIKEFDAELAQKIQDEMFVFEDVGKVDDRGIQLLLREIQSESLIIALKGATPELREKIFKNMSQRAAEMLRDDLEAKGPVRLSEVEAEQKEILKIVRRLADEGQIVLGGKGEDAFV</sequence>
<comment type="function">
    <text evidence="10">FliG is one of three proteins (FliG, FliN, FliM) that forms the rotor-mounted switch complex (C ring), located at the base of the basal body. This complex interacts with the CheY and CheZ chemotaxis proteins, in addition to contacting components of the motor that determine the direction of flagellar rotation.</text>
</comment>
<name>A0A2R5F1H8_9PROT</name>
<keyword evidence="8" id="KW-0472">Membrane</keyword>
<comment type="caution">
    <text evidence="14">The sequence shown here is derived from an EMBL/GenBank/DDBJ whole genome shotgun (WGS) entry which is preliminary data.</text>
</comment>
<evidence type="ECO:0000256" key="8">
    <source>
        <dbReference type="ARBA" id="ARBA00023136"/>
    </source>
</evidence>
<evidence type="ECO:0000259" key="11">
    <source>
        <dbReference type="Pfam" id="PF01706"/>
    </source>
</evidence>